<organism evidence="1 2">
    <name type="scientific">Sediminitomix flava</name>
    <dbReference type="NCBI Taxonomy" id="379075"/>
    <lineage>
        <taxon>Bacteria</taxon>
        <taxon>Pseudomonadati</taxon>
        <taxon>Bacteroidota</taxon>
        <taxon>Cytophagia</taxon>
        <taxon>Cytophagales</taxon>
        <taxon>Flammeovirgaceae</taxon>
        <taxon>Sediminitomix</taxon>
    </lineage>
</organism>
<comment type="caution">
    <text evidence="1">The sequence shown here is derived from an EMBL/GenBank/DDBJ whole genome shotgun (WGS) entry which is preliminary data.</text>
</comment>
<dbReference type="OrthoDB" id="1449112at2"/>
<protein>
    <submittedName>
        <fullName evidence="1">Uncharacterized protein</fullName>
    </submittedName>
</protein>
<keyword evidence="2" id="KW-1185">Reference proteome</keyword>
<name>A0A315YT40_SEDFL</name>
<sequence length="147" mass="16833">MKLTFLIAIMFSTLNCLGQACGRYTVKYVGEINLAGDSRIQISLPSIRYLHGFGKKGEANEFIRADIKNGKIELETYSSLTSHLYSDSESYLELYKKHRKDLPIKIESEKGKVKILHIPWDLIRIYDIKKNELGNLIIGIDLNKIEL</sequence>
<reference evidence="1 2" key="1">
    <citation type="submission" date="2018-03" db="EMBL/GenBank/DDBJ databases">
        <title>Genomic Encyclopedia of Archaeal and Bacterial Type Strains, Phase II (KMG-II): from individual species to whole genera.</title>
        <authorList>
            <person name="Goeker M."/>
        </authorList>
    </citation>
    <scope>NUCLEOTIDE SEQUENCE [LARGE SCALE GENOMIC DNA]</scope>
    <source>
        <strain evidence="1 2">DSM 28229</strain>
    </source>
</reference>
<gene>
    <name evidence="1" type="ORF">BC781_1232</name>
</gene>
<dbReference type="Proteomes" id="UP000245535">
    <property type="component" value="Unassembled WGS sequence"/>
</dbReference>
<evidence type="ECO:0000313" key="1">
    <source>
        <dbReference type="EMBL" id="PWJ31714.1"/>
    </source>
</evidence>
<accession>A0A315YT40</accession>
<proteinExistence type="predicted"/>
<evidence type="ECO:0000313" key="2">
    <source>
        <dbReference type="Proteomes" id="UP000245535"/>
    </source>
</evidence>
<dbReference type="RefSeq" id="WP_146201791.1">
    <property type="nucleotide sequence ID" value="NZ_QGDO01000023.1"/>
</dbReference>
<dbReference type="AlphaFoldDB" id="A0A315YT40"/>
<dbReference type="PROSITE" id="PS51257">
    <property type="entry name" value="PROKAR_LIPOPROTEIN"/>
    <property type="match status" value="1"/>
</dbReference>
<dbReference type="EMBL" id="QGDO01000023">
    <property type="protein sequence ID" value="PWJ31714.1"/>
    <property type="molecule type" value="Genomic_DNA"/>
</dbReference>